<evidence type="ECO:0000256" key="1">
    <source>
        <dbReference type="ARBA" id="ARBA00022679"/>
    </source>
</evidence>
<evidence type="ECO:0000256" key="4">
    <source>
        <dbReference type="ARBA" id="ARBA00022840"/>
    </source>
</evidence>
<protein>
    <submittedName>
        <fullName evidence="8">Serine/threonine protein kinase</fullName>
    </submittedName>
</protein>
<evidence type="ECO:0000256" key="6">
    <source>
        <dbReference type="SAM" id="MobiDB-lite"/>
    </source>
</evidence>
<feature type="region of interest" description="Disordered" evidence="6">
    <location>
        <begin position="866"/>
        <end position="947"/>
    </location>
</feature>
<evidence type="ECO:0000256" key="3">
    <source>
        <dbReference type="ARBA" id="ARBA00022777"/>
    </source>
</evidence>
<evidence type="ECO:0000259" key="7">
    <source>
        <dbReference type="PROSITE" id="PS50011"/>
    </source>
</evidence>
<dbReference type="CDD" id="cd14014">
    <property type="entry name" value="STKc_PknB_like"/>
    <property type="match status" value="1"/>
</dbReference>
<evidence type="ECO:0000256" key="5">
    <source>
        <dbReference type="PROSITE-ProRule" id="PRU10141"/>
    </source>
</evidence>
<dbReference type="Proteomes" id="UP000280296">
    <property type="component" value="Unassembled WGS sequence"/>
</dbReference>
<dbReference type="GO" id="GO:0005524">
    <property type="term" value="F:ATP binding"/>
    <property type="evidence" value="ECO:0007669"/>
    <property type="project" value="UniProtKB-UniRule"/>
</dbReference>
<evidence type="ECO:0000313" key="8">
    <source>
        <dbReference type="EMBL" id="RUL87323.1"/>
    </source>
</evidence>
<reference evidence="8 9" key="2">
    <citation type="submission" date="2019-01" db="EMBL/GenBank/DDBJ databases">
        <title>Tautonia sociabilis, a novel thermotolerant planctomycete of Isosphaeraceae family, isolated from a 4000 m deep subterranean habitat.</title>
        <authorList>
            <person name="Kovaleva O.L."/>
            <person name="Elcheninov A.G."/>
            <person name="Van Heerden E."/>
            <person name="Toshchakov S.V."/>
            <person name="Novikov A."/>
            <person name="Bonch-Osmolovskaya E.A."/>
            <person name="Kublanov I.V."/>
        </authorList>
    </citation>
    <scope>NUCLEOTIDE SEQUENCE [LARGE SCALE GENOMIC DNA]</scope>
    <source>
        <strain evidence="8 9">GM2012</strain>
    </source>
</reference>
<dbReference type="PANTHER" id="PTHR43289:SF34">
    <property type="entry name" value="SERINE_THREONINE-PROTEIN KINASE YBDM-RELATED"/>
    <property type="match status" value="1"/>
</dbReference>
<feature type="compositionally biased region" description="Low complexity" evidence="6">
    <location>
        <begin position="489"/>
        <end position="500"/>
    </location>
</feature>
<dbReference type="InterPro" id="IPR000719">
    <property type="entry name" value="Prot_kinase_dom"/>
</dbReference>
<dbReference type="Gene3D" id="3.30.200.20">
    <property type="entry name" value="Phosphorylase Kinase, domain 1"/>
    <property type="match status" value="1"/>
</dbReference>
<dbReference type="InterPro" id="IPR011009">
    <property type="entry name" value="Kinase-like_dom_sf"/>
</dbReference>
<keyword evidence="4 5" id="KW-0067">ATP-binding</keyword>
<keyword evidence="3 8" id="KW-0418">Kinase</keyword>
<reference evidence="8 9" key="1">
    <citation type="submission" date="2018-12" db="EMBL/GenBank/DDBJ databases">
        <authorList>
            <person name="Toschakov S.V."/>
        </authorList>
    </citation>
    <scope>NUCLEOTIDE SEQUENCE [LARGE SCALE GENOMIC DNA]</scope>
    <source>
        <strain evidence="8 9">GM2012</strain>
    </source>
</reference>
<dbReference type="InterPro" id="IPR017441">
    <property type="entry name" value="Protein_kinase_ATP_BS"/>
</dbReference>
<dbReference type="RefSeq" id="WP_126725850.1">
    <property type="nucleotide sequence ID" value="NZ_RYZH01000023.1"/>
</dbReference>
<dbReference type="EMBL" id="RYZH01000023">
    <property type="protein sequence ID" value="RUL87323.1"/>
    <property type="molecule type" value="Genomic_DNA"/>
</dbReference>
<dbReference type="Pfam" id="PF00069">
    <property type="entry name" value="Pkinase"/>
    <property type="match status" value="1"/>
</dbReference>
<keyword evidence="1" id="KW-0808">Transferase</keyword>
<keyword evidence="8" id="KW-0723">Serine/threonine-protein kinase</keyword>
<accession>A0A432MIY4</accession>
<evidence type="ECO:0000313" key="9">
    <source>
        <dbReference type="Proteomes" id="UP000280296"/>
    </source>
</evidence>
<feature type="domain" description="Protein kinase" evidence="7">
    <location>
        <begin position="77"/>
        <end position="340"/>
    </location>
</feature>
<gene>
    <name evidence="8" type="ORF">TsocGM_13185</name>
</gene>
<dbReference type="PROSITE" id="PS00107">
    <property type="entry name" value="PROTEIN_KINASE_ATP"/>
    <property type="match status" value="1"/>
</dbReference>
<dbReference type="PROSITE" id="PS50011">
    <property type="entry name" value="PROTEIN_KINASE_DOM"/>
    <property type="match status" value="1"/>
</dbReference>
<comment type="caution">
    <text evidence="8">The sequence shown here is derived from an EMBL/GenBank/DDBJ whole genome shotgun (WGS) entry which is preliminary data.</text>
</comment>
<feature type="compositionally biased region" description="Gly residues" evidence="6">
    <location>
        <begin position="549"/>
        <end position="562"/>
    </location>
</feature>
<keyword evidence="2 5" id="KW-0547">Nucleotide-binding</keyword>
<feature type="region of interest" description="Disordered" evidence="6">
    <location>
        <begin position="354"/>
        <end position="506"/>
    </location>
</feature>
<feature type="compositionally biased region" description="Low complexity" evidence="6">
    <location>
        <begin position="415"/>
        <end position="431"/>
    </location>
</feature>
<name>A0A432MIY4_9BACT</name>
<proteinExistence type="predicted"/>
<feature type="binding site" evidence="5">
    <location>
        <position position="106"/>
    </location>
    <ligand>
        <name>ATP</name>
        <dbReference type="ChEBI" id="CHEBI:30616"/>
    </ligand>
</feature>
<sequence length="947" mass="99885">MAIDPRTSRFWQETLRSGLLDEPTLRECWEAIPEGKREPEAIDRRLARQAVTANHLTLWQAQQILAGRAMALKIGKYVVLDVIGRGGMGLVFLARDTRLKRLVAVKVLSRERMSSPRALARFEREAKVGAQLQHDNLVRIYDEGEHRDLRYLVMEYIEGRNVAQILADVGRLPPALAASIARQVAMGLEHARLKGLIHRDVNPQNILVTYDGTAKLADLGLAIDLGDPDDVVTRDGATVGTFDYISPEQARHPRSVDTRSDLYSLGCTLYHMIAGRVPFQAASLPEKLYAHQLQMPEPLSQLVPGVPPGLEAIVFKMLAKAPDDRFSTPLGVAEALAPYAEQAQAVASILRPEPEANDASDGRRPQDSVIAPDVRSDTNGDRLGPEDESPGMTPTRTSSALRPGSSSGAGPGPGARPAASALADQAQSDSDPGMGGNGPGERDVPPTEPEPESEPIPRSPGASGLGLVIDLGPEPSLIETLGASRSRTRTSLSRSESVTRSTDRARKVGEATGVTLDGGRRRWLLIGLAVAVVMVGLLTLLFRGPSGGPTGPGGPVEPGSAGGEPAPVPEPGGGDLATNGAHPARSGPAFAVGPEDGSRLMECDSLEAALNFAPTNGGTVFIGDPGGPVRIGPGSPAMLVPGASIVLRPMPGTRCQLTIWLEGRDPWLRQRTGSMRIEDLTLLVRYGSQGAGARPPLIETDGNLTLQRCTFSVQSGDGQETRAVRAGASTRVEGCLFRGFDRPLDLLAYPGMVDEVVDSIFVWPRGQSGARPGWAIRVAVRASGQPRPPQLTIERCSVLRAAGLVETTSLMAEPRLAIRVAGSAVRADHLVCWTPPAGEDAFPSGLRWTGQGNRYDIQGASWVVSSPDGLASPPSAPTDLASWGSAIEGNGEDDSARSAIALADESAFESGSLDPARFAASSDGDPIGADPTEVGPPAPATSATAVE</sequence>
<dbReference type="PANTHER" id="PTHR43289">
    <property type="entry name" value="MITOGEN-ACTIVATED PROTEIN KINASE KINASE KINASE 20-RELATED"/>
    <property type="match status" value="1"/>
</dbReference>
<feature type="region of interest" description="Disordered" evidence="6">
    <location>
        <begin position="549"/>
        <end position="596"/>
    </location>
</feature>
<organism evidence="8 9">
    <name type="scientific">Tautonia sociabilis</name>
    <dbReference type="NCBI Taxonomy" id="2080755"/>
    <lineage>
        <taxon>Bacteria</taxon>
        <taxon>Pseudomonadati</taxon>
        <taxon>Planctomycetota</taxon>
        <taxon>Planctomycetia</taxon>
        <taxon>Isosphaerales</taxon>
        <taxon>Isosphaeraceae</taxon>
        <taxon>Tautonia</taxon>
    </lineage>
</organism>
<feature type="compositionally biased region" description="Basic and acidic residues" evidence="6">
    <location>
        <begin position="374"/>
        <end position="385"/>
    </location>
</feature>
<evidence type="ECO:0000256" key="2">
    <source>
        <dbReference type="ARBA" id="ARBA00022741"/>
    </source>
</evidence>
<dbReference type="OrthoDB" id="235649at2"/>
<dbReference type="Gene3D" id="1.10.510.10">
    <property type="entry name" value="Transferase(Phosphotransferase) domain 1"/>
    <property type="match status" value="1"/>
</dbReference>
<dbReference type="GO" id="GO:0004674">
    <property type="term" value="F:protein serine/threonine kinase activity"/>
    <property type="evidence" value="ECO:0007669"/>
    <property type="project" value="UniProtKB-KW"/>
</dbReference>
<dbReference type="AlphaFoldDB" id="A0A432MIY4"/>
<dbReference type="SUPFAM" id="SSF56112">
    <property type="entry name" value="Protein kinase-like (PK-like)"/>
    <property type="match status" value="1"/>
</dbReference>
<keyword evidence="9" id="KW-1185">Reference proteome</keyword>